<accession>A0A9X0DIH5</accession>
<dbReference type="Proteomes" id="UP001152300">
    <property type="component" value="Unassembled WGS sequence"/>
</dbReference>
<protein>
    <recommendedName>
        <fullName evidence="2">Aminoglycoside phosphotransferase domain-containing protein</fullName>
    </recommendedName>
</protein>
<proteinExistence type="predicted"/>
<dbReference type="SUPFAM" id="SSF56112">
    <property type="entry name" value="Protein kinase-like (PK-like)"/>
    <property type="match status" value="1"/>
</dbReference>
<evidence type="ECO:0000259" key="2">
    <source>
        <dbReference type="Pfam" id="PF01636"/>
    </source>
</evidence>
<dbReference type="AlphaFoldDB" id="A0A9X0DIH5"/>
<sequence length="389" mass="45419">MTLYKPFGGGREKEFEAHVPKEEDFLLCHNCGWNASSQQHTAYISHVKCKPSSSRGLWFIGDKYVLKERSLYHWGQEDYVGAEYSITKFLSENTTIPVPKVISYWKDSTSHFILMEKMPGETLAVALAKGHIKGSQLRTIMKEVVEYLVQLRKFTSTRIEDPDGLPIRDIHLGSPCNKVLFVTEDVDEWWARTEPRLKYNPSEEWKKDFKEQYPVKGGPYVLTHGDLDPTNIMVKDGHVSGLIDWERGGYLPEWWEAMATDHIPNPAHDRLLREMVKQIGPFPDEIEKYDEIKKFFGKYESWVTDYPPVQVIPRPDWDPWRYMVCTNYRRYHEEFTAGYRRTVNKLDKLKQEAKQAAKQAAKQEAEEDAAFKAFKALSLEEREKLKNKD</sequence>
<evidence type="ECO:0000313" key="4">
    <source>
        <dbReference type="Proteomes" id="UP001152300"/>
    </source>
</evidence>
<reference evidence="3" key="1">
    <citation type="submission" date="2022-11" db="EMBL/GenBank/DDBJ databases">
        <title>Genome Resource of Sclerotinia nivalis Strain SnTB1, a Plant Pathogen Isolated from American Ginseng.</title>
        <authorList>
            <person name="Fan S."/>
        </authorList>
    </citation>
    <scope>NUCLEOTIDE SEQUENCE</scope>
    <source>
        <strain evidence="3">SnTB1</strain>
    </source>
</reference>
<evidence type="ECO:0000256" key="1">
    <source>
        <dbReference type="SAM" id="Coils"/>
    </source>
</evidence>
<dbReference type="EMBL" id="JAPEIS010000007">
    <property type="protein sequence ID" value="KAJ8064174.1"/>
    <property type="molecule type" value="Genomic_DNA"/>
</dbReference>
<name>A0A9X0DIH5_9HELO</name>
<dbReference type="Gene3D" id="3.90.1200.10">
    <property type="match status" value="1"/>
</dbReference>
<dbReference type="InterPro" id="IPR051678">
    <property type="entry name" value="AGP_Transferase"/>
</dbReference>
<dbReference type="InterPro" id="IPR002575">
    <property type="entry name" value="Aminoglycoside_PTrfase"/>
</dbReference>
<dbReference type="InterPro" id="IPR011009">
    <property type="entry name" value="Kinase-like_dom_sf"/>
</dbReference>
<dbReference type="OrthoDB" id="8300194at2759"/>
<gene>
    <name evidence="3" type="ORF">OCU04_006526</name>
</gene>
<feature type="coiled-coil region" evidence="1">
    <location>
        <begin position="339"/>
        <end position="366"/>
    </location>
</feature>
<keyword evidence="1" id="KW-0175">Coiled coil</keyword>
<feature type="domain" description="Aminoglycoside phosphotransferase" evidence="2">
    <location>
        <begin position="59"/>
        <end position="272"/>
    </location>
</feature>
<dbReference type="Pfam" id="PF01636">
    <property type="entry name" value="APH"/>
    <property type="match status" value="1"/>
</dbReference>
<evidence type="ECO:0000313" key="3">
    <source>
        <dbReference type="EMBL" id="KAJ8064174.1"/>
    </source>
</evidence>
<organism evidence="3 4">
    <name type="scientific">Sclerotinia nivalis</name>
    <dbReference type="NCBI Taxonomy" id="352851"/>
    <lineage>
        <taxon>Eukaryota</taxon>
        <taxon>Fungi</taxon>
        <taxon>Dikarya</taxon>
        <taxon>Ascomycota</taxon>
        <taxon>Pezizomycotina</taxon>
        <taxon>Leotiomycetes</taxon>
        <taxon>Helotiales</taxon>
        <taxon>Sclerotiniaceae</taxon>
        <taxon>Sclerotinia</taxon>
    </lineage>
</organism>
<keyword evidence="4" id="KW-1185">Reference proteome</keyword>
<dbReference type="PANTHER" id="PTHR21310">
    <property type="entry name" value="AMINOGLYCOSIDE PHOSPHOTRANSFERASE-RELATED-RELATED"/>
    <property type="match status" value="1"/>
</dbReference>
<dbReference type="PANTHER" id="PTHR21310:SF48">
    <property type="entry name" value="AMINOGLYCOSIDE PHOSPHOTRANSFERASE DOMAIN-CONTAINING PROTEIN"/>
    <property type="match status" value="1"/>
</dbReference>
<comment type="caution">
    <text evidence="3">The sequence shown here is derived from an EMBL/GenBank/DDBJ whole genome shotgun (WGS) entry which is preliminary data.</text>
</comment>